<keyword evidence="1" id="KW-0862">Zinc</keyword>
<keyword evidence="1" id="KW-0863">Zinc-finger</keyword>
<protein>
    <recommendedName>
        <fullName evidence="2">C2H2-type domain-containing protein</fullName>
    </recommendedName>
</protein>
<accession>A0A8H8CLZ3</accession>
<reference evidence="3" key="1">
    <citation type="submission" date="2021-02" db="EMBL/GenBank/DDBJ databases">
        <title>Psilocybe cubensis genome.</title>
        <authorList>
            <person name="Mckernan K.J."/>
            <person name="Crawford S."/>
            <person name="Trippe A."/>
            <person name="Kane L.T."/>
            <person name="Mclaughlin S."/>
        </authorList>
    </citation>
    <scope>NUCLEOTIDE SEQUENCE [LARGE SCALE GENOMIC DNA]</scope>
    <source>
        <strain evidence="3">MGC-MH-2018</strain>
    </source>
</reference>
<evidence type="ECO:0000256" key="1">
    <source>
        <dbReference type="PROSITE-ProRule" id="PRU00042"/>
    </source>
</evidence>
<feature type="domain" description="C2H2-type" evidence="2">
    <location>
        <begin position="283"/>
        <end position="307"/>
    </location>
</feature>
<dbReference type="EMBL" id="JAFIQS010000004">
    <property type="protein sequence ID" value="KAG5170298.1"/>
    <property type="molecule type" value="Genomic_DNA"/>
</dbReference>
<dbReference type="PROSITE" id="PS00028">
    <property type="entry name" value="ZINC_FINGER_C2H2_1"/>
    <property type="match status" value="1"/>
</dbReference>
<proteinExistence type="predicted"/>
<dbReference type="SUPFAM" id="SSF57667">
    <property type="entry name" value="beta-beta-alpha zinc fingers"/>
    <property type="match status" value="1"/>
</dbReference>
<dbReference type="InterPro" id="IPR013087">
    <property type="entry name" value="Znf_C2H2_type"/>
</dbReference>
<evidence type="ECO:0000259" key="2">
    <source>
        <dbReference type="PROSITE" id="PS50157"/>
    </source>
</evidence>
<name>A0A8H8CLZ3_PSICU</name>
<gene>
    <name evidence="3" type="ORF">JR316_004687</name>
</gene>
<dbReference type="Gene3D" id="3.30.160.60">
    <property type="entry name" value="Classic Zinc Finger"/>
    <property type="match status" value="1"/>
</dbReference>
<organism evidence="3">
    <name type="scientific">Psilocybe cubensis</name>
    <name type="common">Psychedelic mushroom</name>
    <name type="synonym">Stropharia cubensis</name>
    <dbReference type="NCBI Taxonomy" id="181762"/>
    <lineage>
        <taxon>Eukaryota</taxon>
        <taxon>Fungi</taxon>
        <taxon>Dikarya</taxon>
        <taxon>Basidiomycota</taxon>
        <taxon>Agaricomycotina</taxon>
        <taxon>Agaricomycetes</taxon>
        <taxon>Agaricomycetidae</taxon>
        <taxon>Agaricales</taxon>
        <taxon>Agaricineae</taxon>
        <taxon>Strophariaceae</taxon>
        <taxon>Psilocybe</taxon>
    </lineage>
</organism>
<comment type="caution">
    <text evidence="3">The sequence shown here is derived from an EMBL/GenBank/DDBJ whole genome shotgun (WGS) entry which is preliminary data.</text>
</comment>
<dbReference type="GO" id="GO:0008270">
    <property type="term" value="F:zinc ion binding"/>
    <property type="evidence" value="ECO:0007669"/>
    <property type="project" value="UniProtKB-KW"/>
</dbReference>
<dbReference type="OrthoDB" id="3437960at2759"/>
<dbReference type="AlphaFoldDB" id="A0A8H8CLZ3"/>
<evidence type="ECO:0000313" key="3">
    <source>
        <dbReference type="EMBL" id="KAG5170298.1"/>
    </source>
</evidence>
<sequence length="340" mass="37738">MSTIADHLSFPCDTEPPTIEIQSHNFLQDVDTYLENYLGPHPVPEWIYTPLGLPNGNQPNSLPLCADSAYSNVDSGHALFPPPAQSYLNQNPSMPSTYDIWEDHYGAPFPTSLSHTPLLEQGQLAPYPSARPVQHANTGEHFTLGTTFSPDLPAFPPLNHCMTPQQAQAPNLQRSEPPCKVPTPQTIDMNYIHQVINEHAEPSLPVVPPPQRSISMGSFSVSAAANADATTSGAANVEDTRRHLEANCPSHVLACFRREARQSVFSPAGYEAIMKRRENSARFLCKFCERDFTRKYGLDNHIKAHLGIVDKYCEFCEKSFASSLARHKKRCKFIPNAETV</sequence>
<dbReference type="PROSITE" id="PS50157">
    <property type="entry name" value="ZINC_FINGER_C2H2_2"/>
    <property type="match status" value="1"/>
</dbReference>
<keyword evidence="1" id="KW-0479">Metal-binding</keyword>
<dbReference type="InterPro" id="IPR036236">
    <property type="entry name" value="Znf_C2H2_sf"/>
</dbReference>